<keyword evidence="1" id="KW-0677">Repeat</keyword>
<evidence type="ECO:0000256" key="2">
    <source>
        <dbReference type="ARBA" id="ARBA00022803"/>
    </source>
</evidence>
<keyword evidence="2" id="KW-0802">TPR repeat</keyword>
<evidence type="ECO:0000313" key="3">
    <source>
        <dbReference type="EMBL" id="AOY81514.1"/>
    </source>
</evidence>
<evidence type="ECO:0000313" key="4">
    <source>
        <dbReference type="Proteomes" id="UP000176944"/>
    </source>
</evidence>
<dbReference type="SMART" id="SM00028">
    <property type="entry name" value="TPR"/>
    <property type="match status" value="7"/>
</dbReference>
<evidence type="ECO:0000256" key="1">
    <source>
        <dbReference type="ARBA" id="ARBA00022737"/>
    </source>
</evidence>
<dbReference type="PANTHER" id="PTHR45641:SF19">
    <property type="entry name" value="NEPHROCYSTIN-3"/>
    <property type="match status" value="1"/>
</dbReference>
<dbReference type="Gene3D" id="1.25.40.10">
    <property type="entry name" value="Tetratricopeptide repeat domain"/>
    <property type="match status" value="2"/>
</dbReference>
<organism evidence="3 4">
    <name type="scientific">Moorena producens (strain JHB)</name>
    <dbReference type="NCBI Taxonomy" id="1454205"/>
    <lineage>
        <taxon>Bacteria</taxon>
        <taxon>Bacillati</taxon>
        <taxon>Cyanobacteriota</taxon>
        <taxon>Cyanophyceae</taxon>
        <taxon>Coleofasciculales</taxon>
        <taxon>Coleofasciculaceae</taxon>
        <taxon>Moorena</taxon>
    </lineage>
</organism>
<dbReference type="PANTHER" id="PTHR45641">
    <property type="entry name" value="TETRATRICOPEPTIDE REPEAT PROTEIN (AFU_ORTHOLOGUE AFUA_6G03870)"/>
    <property type="match status" value="1"/>
</dbReference>
<accession>A0A1D9G1V5</accession>
<dbReference type="EMBL" id="CP017708">
    <property type="protein sequence ID" value="AOY81514.1"/>
    <property type="molecule type" value="Genomic_DNA"/>
</dbReference>
<proteinExistence type="predicted"/>
<dbReference type="InterPro" id="IPR019734">
    <property type="entry name" value="TPR_rpt"/>
</dbReference>
<dbReference type="Proteomes" id="UP000176944">
    <property type="component" value="Chromosome"/>
</dbReference>
<gene>
    <name evidence="3" type="ORF">BJP36_17960</name>
</gene>
<reference evidence="4" key="1">
    <citation type="submission" date="2016-10" db="EMBL/GenBank/DDBJ databases">
        <title>Comparative genomics uncovers the prolific and rare metabolic potential of the cyanobacterial genus Moorea.</title>
        <authorList>
            <person name="Leao T."/>
            <person name="Castelao G."/>
            <person name="Korobeynikov A."/>
            <person name="Monroe E.A."/>
            <person name="Podell S."/>
            <person name="Glukhov E."/>
            <person name="Allen E."/>
            <person name="Gerwick W.H."/>
            <person name="Gerwick L."/>
        </authorList>
    </citation>
    <scope>NUCLEOTIDE SEQUENCE [LARGE SCALE GENOMIC DNA]</scope>
    <source>
        <strain evidence="4">JHB</strain>
    </source>
</reference>
<dbReference type="InterPro" id="IPR011990">
    <property type="entry name" value="TPR-like_helical_dom_sf"/>
</dbReference>
<dbReference type="Pfam" id="PF13424">
    <property type="entry name" value="TPR_12"/>
    <property type="match status" value="3"/>
</dbReference>
<name>A0A1D9G1V5_MOOP1</name>
<dbReference type="AlphaFoldDB" id="A0A1D9G1V5"/>
<sequence>MIDNLKQTIQHMDRLQTEQRYSEAEALCHQTIKDLPSSEQGYILQISLQNRLALILEAQSRYQQALTAVDSAQKILETIKASISPAIALSLEITTLSTQATLQRIQGNYAEAEQTYQRAIELIETQGTEQYQSKRIQLANNLAIVYKYWGKFDAAERLYQQTLATLGSQYGNHHPDIATVYHNLAGLHHARGDYQTAENWARQSYQLHIELFGSHHPKTIADGAALGSILHGLQQWDEAITYFETAITFFEQQFGSVHYDVALNLNNLAASEQAKGNLSQAEEAYRRALEIKTQLLGESHPERAITLNNLASVLKQKGKTEEAKEFFEQARAIFATTLGEDHPNTQICKDNIDL</sequence>
<dbReference type="SUPFAM" id="SSF48452">
    <property type="entry name" value="TPR-like"/>
    <property type="match status" value="2"/>
</dbReference>
<protein>
    <submittedName>
        <fullName evidence="3">Tetratricopeptide repeat protein</fullName>
    </submittedName>
</protein>